<evidence type="ECO:0000256" key="3">
    <source>
        <dbReference type="ARBA" id="ARBA00023012"/>
    </source>
</evidence>
<reference evidence="9 10" key="1">
    <citation type="submission" date="2024-01" db="EMBL/GenBank/DDBJ databases">
        <title>Multi-omics insights into the function and evolution of sodium benzoate biodegradation pathways in Benzoatithermus flavus gen. nov., sp. nov. from hot spring.</title>
        <authorList>
            <person name="Hu C.-J."/>
            <person name="Li W.-J."/>
        </authorList>
    </citation>
    <scope>NUCLEOTIDE SEQUENCE [LARGE SCALE GENOMIC DNA]</scope>
    <source>
        <strain evidence="9 10">SYSU G07066</strain>
    </source>
</reference>
<evidence type="ECO:0000259" key="8">
    <source>
        <dbReference type="PROSITE" id="PS50110"/>
    </source>
</evidence>
<feature type="domain" description="Sigma-54 factor interaction" evidence="7">
    <location>
        <begin position="143"/>
        <end position="379"/>
    </location>
</feature>
<dbReference type="InterPro" id="IPR001789">
    <property type="entry name" value="Sig_transdc_resp-reg_receiver"/>
</dbReference>
<dbReference type="Pfam" id="PF25601">
    <property type="entry name" value="AAA_lid_14"/>
    <property type="match status" value="1"/>
</dbReference>
<dbReference type="InterPro" id="IPR002078">
    <property type="entry name" value="Sigma_54_int"/>
</dbReference>
<evidence type="ECO:0000256" key="4">
    <source>
        <dbReference type="ARBA" id="ARBA00023015"/>
    </source>
</evidence>
<dbReference type="InterPro" id="IPR025662">
    <property type="entry name" value="Sigma_54_int_dom_ATP-bd_1"/>
</dbReference>
<evidence type="ECO:0000313" key="10">
    <source>
        <dbReference type="Proteomes" id="UP001375743"/>
    </source>
</evidence>
<evidence type="ECO:0000313" key="9">
    <source>
        <dbReference type="EMBL" id="MEK0083899.1"/>
    </source>
</evidence>
<keyword evidence="4" id="KW-0805">Transcription regulation</keyword>
<dbReference type="Proteomes" id="UP001375743">
    <property type="component" value="Unassembled WGS sequence"/>
</dbReference>
<feature type="modified residue" description="4-aspartylphosphate" evidence="6">
    <location>
        <position position="53"/>
    </location>
</feature>
<dbReference type="InterPro" id="IPR058031">
    <property type="entry name" value="AAA_lid_NorR"/>
</dbReference>
<dbReference type="RefSeq" id="WP_418159750.1">
    <property type="nucleotide sequence ID" value="NZ_JBBLZC010000011.1"/>
</dbReference>
<evidence type="ECO:0000256" key="6">
    <source>
        <dbReference type="PROSITE-ProRule" id="PRU00169"/>
    </source>
</evidence>
<keyword evidence="6" id="KW-0597">Phosphoprotein</keyword>
<comment type="caution">
    <text evidence="9">The sequence shown here is derived from an EMBL/GenBank/DDBJ whole genome shotgun (WGS) entry which is preliminary data.</text>
</comment>
<dbReference type="InterPro" id="IPR009057">
    <property type="entry name" value="Homeodomain-like_sf"/>
</dbReference>
<dbReference type="CDD" id="cd00009">
    <property type="entry name" value="AAA"/>
    <property type="match status" value="1"/>
</dbReference>
<proteinExistence type="predicted"/>
<dbReference type="PROSITE" id="PS50110">
    <property type="entry name" value="RESPONSE_REGULATORY"/>
    <property type="match status" value="1"/>
</dbReference>
<evidence type="ECO:0000256" key="2">
    <source>
        <dbReference type="ARBA" id="ARBA00022840"/>
    </source>
</evidence>
<dbReference type="Gene3D" id="3.40.50.2300">
    <property type="match status" value="1"/>
</dbReference>
<evidence type="ECO:0000256" key="5">
    <source>
        <dbReference type="ARBA" id="ARBA00023163"/>
    </source>
</evidence>
<keyword evidence="3" id="KW-0902">Two-component regulatory system</keyword>
<name>A0ABU8XSK9_9PROT</name>
<dbReference type="SUPFAM" id="SSF52540">
    <property type="entry name" value="P-loop containing nucleoside triphosphate hydrolases"/>
    <property type="match status" value="1"/>
</dbReference>
<dbReference type="Gene3D" id="1.10.8.60">
    <property type="match status" value="1"/>
</dbReference>
<dbReference type="Pfam" id="PF00072">
    <property type="entry name" value="Response_reg"/>
    <property type="match status" value="1"/>
</dbReference>
<dbReference type="PRINTS" id="PR01590">
    <property type="entry name" value="HTHFIS"/>
</dbReference>
<gene>
    <name evidence="9" type="ORF">U1T56_12120</name>
</gene>
<dbReference type="InterPro" id="IPR011006">
    <property type="entry name" value="CheY-like_superfamily"/>
</dbReference>
<dbReference type="PROSITE" id="PS50045">
    <property type="entry name" value="SIGMA54_INTERACT_4"/>
    <property type="match status" value="1"/>
</dbReference>
<dbReference type="InterPro" id="IPR027417">
    <property type="entry name" value="P-loop_NTPase"/>
</dbReference>
<protein>
    <submittedName>
        <fullName evidence="9">Sigma-54 dependent transcriptional regulator</fullName>
    </submittedName>
</protein>
<dbReference type="PROSITE" id="PS00675">
    <property type="entry name" value="SIGMA54_INTERACT_1"/>
    <property type="match status" value="1"/>
</dbReference>
<dbReference type="PROSITE" id="PS00688">
    <property type="entry name" value="SIGMA54_INTERACT_3"/>
    <property type="match status" value="1"/>
</dbReference>
<dbReference type="InterPro" id="IPR025944">
    <property type="entry name" value="Sigma_54_int_dom_CS"/>
</dbReference>
<dbReference type="PANTHER" id="PTHR32071">
    <property type="entry name" value="TRANSCRIPTIONAL REGULATORY PROTEIN"/>
    <property type="match status" value="1"/>
</dbReference>
<keyword evidence="1" id="KW-0547">Nucleotide-binding</keyword>
<dbReference type="SUPFAM" id="SSF46689">
    <property type="entry name" value="Homeodomain-like"/>
    <property type="match status" value="1"/>
</dbReference>
<evidence type="ECO:0000256" key="1">
    <source>
        <dbReference type="ARBA" id="ARBA00022741"/>
    </source>
</evidence>
<dbReference type="SUPFAM" id="SSF52172">
    <property type="entry name" value="CheY-like"/>
    <property type="match status" value="1"/>
</dbReference>
<feature type="domain" description="Response regulatory" evidence="8">
    <location>
        <begin position="4"/>
        <end position="118"/>
    </location>
</feature>
<dbReference type="InterPro" id="IPR002197">
    <property type="entry name" value="HTH_Fis"/>
</dbReference>
<dbReference type="Pfam" id="PF02954">
    <property type="entry name" value="HTH_8"/>
    <property type="match status" value="1"/>
</dbReference>
<dbReference type="Gene3D" id="3.40.50.300">
    <property type="entry name" value="P-loop containing nucleotide triphosphate hydrolases"/>
    <property type="match status" value="1"/>
</dbReference>
<keyword evidence="2" id="KW-0067">ATP-binding</keyword>
<dbReference type="SMART" id="SM00448">
    <property type="entry name" value="REC"/>
    <property type="match status" value="1"/>
</dbReference>
<dbReference type="CDD" id="cd17574">
    <property type="entry name" value="REC_OmpR"/>
    <property type="match status" value="1"/>
</dbReference>
<keyword evidence="10" id="KW-1185">Reference proteome</keyword>
<organism evidence="9 10">
    <name type="scientific">Benzoatithermus flavus</name>
    <dbReference type="NCBI Taxonomy" id="3108223"/>
    <lineage>
        <taxon>Bacteria</taxon>
        <taxon>Pseudomonadati</taxon>
        <taxon>Pseudomonadota</taxon>
        <taxon>Alphaproteobacteria</taxon>
        <taxon>Geminicoccales</taxon>
        <taxon>Geminicoccaceae</taxon>
        <taxon>Benzoatithermus</taxon>
    </lineage>
</organism>
<dbReference type="Pfam" id="PF00158">
    <property type="entry name" value="Sigma54_activat"/>
    <property type="match status" value="1"/>
</dbReference>
<keyword evidence="5" id="KW-0804">Transcription</keyword>
<dbReference type="SMART" id="SM00382">
    <property type="entry name" value="AAA"/>
    <property type="match status" value="1"/>
</dbReference>
<dbReference type="EMBL" id="JBBLZC010000011">
    <property type="protein sequence ID" value="MEK0083899.1"/>
    <property type="molecule type" value="Genomic_DNA"/>
</dbReference>
<dbReference type="InterPro" id="IPR003593">
    <property type="entry name" value="AAA+_ATPase"/>
</dbReference>
<accession>A0ABU8XSK9</accession>
<sequence length="464" mass="51185">MAHGILIIEDETSLARNIKDYLEEDGFEARCCGDGESGLKLAESFRPDFVILDLQLPGMNGLAVLRHLRARESGIKVVMLTAHGSVQTAVEAIKAGAYEYLAKPVVLSELKRVIDRALEEERTTTALSYFRRRDESRAGIDRIVGESPAILALKTRIRQLVAAEASIQGVPPPVLISGETGTGKELIARAIHVAGPRRQAPFIELNCATLPAHLIEGELFGHERGAFTDAKEKRIGLFEAAGGGTIFLDEIGELDPSLQAKLLRVIETGRVRRLGASREIAADVRVVAATNRPLKELAAEGRFRPDLYYRLSVVTLEAPPLRERGEDIVLLAEHFLRQHARRYGRQPPGLGAQARQALLRYGWPGNVRELRNLLEQIVVFHHGDEIEAAVLPFARDGAAQVLPAEGFVLPEQGVDLEELERSLTLQALTRTGWNMTQAGRLLGMSRDAMRYRVDKYGLRLEDGS</sequence>
<evidence type="ECO:0000259" key="7">
    <source>
        <dbReference type="PROSITE" id="PS50045"/>
    </source>
</evidence>
<dbReference type="Gene3D" id="1.10.10.60">
    <property type="entry name" value="Homeodomain-like"/>
    <property type="match status" value="1"/>
</dbReference>